<dbReference type="Proteomes" id="UP000240704">
    <property type="component" value="Segment"/>
</dbReference>
<organism evidence="1 2">
    <name type="scientific">Pseudomonas phage PMBT3</name>
    <dbReference type="NCBI Taxonomy" id="2059856"/>
    <lineage>
        <taxon>Viruses</taxon>
        <taxon>Duplodnaviria</taxon>
        <taxon>Heunggongvirae</taxon>
        <taxon>Uroviricota</taxon>
        <taxon>Caudoviricetes</taxon>
        <taxon>Maxrubnervirus</taxon>
        <taxon>Maxrubnervirus PMBT3</taxon>
    </lineage>
</organism>
<keyword evidence="2" id="KW-1185">Reference proteome</keyword>
<evidence type="ECO:0000313" key="1">
    <source>
        <dbReference type="EMBL" id="AUM59648.1"/>
    </source>
</evidence>
<sequence>MKSSPTKGGWWEKFKEAVNSLPDGPINRTEPGRPIAVGYKVPGQPLLVTTADKLPDPTAVYLPDGSILDIDKMLAENTRLLEDLQKTRLLLRNAQHAESLLMRRIEVLRKKWPAIHKQFFTAQGTAS</sequence>
<dbReference type="RefSeq" id="YP_009796597.1">
    <property type="nucleotide sequence ID" value="NC_047902.1"/>
</dbReference>
<protein>
    <submittedName>
        <fullName evidence="1">Uncharacterized protein</fullName>
    </submittedName>
</protein>
<proteinExistence type="predicted"/>
<dbReference type="EMBL" id="MG596799">
    <property type="protein sequence ID" value="AUM59648.1"/>
    <property type="molecule type" value="Genomic_DNA"/>
</dbReference>
<evidence type="ECO:0000313" key="2">
    <source>
        <dbReference type="Proteomes" id="UP000240704"/>
    </source>
</evidence>
<dbReference type="GeneID" id="54986987"/>
<accession>A0A2I6PHW3</accession>
<name>A0A2I6PHW3_9CAUD</name>
<dbReference type="KEGG" id="vg:54986987"/>
<reference evidence="2" key="1">
    <citation type="submission" date="2017-11" db="EMBL/GenBank/DDBJ databases">
        <title>Genome sequence and characterization of the novel virulent phage PMBT3 infecting Pseudomonas sp.</title>
        <authorList>
            <person name="Koberg S."/>
            <person name="Brinks E."/>
            <person name="Heller K.J."/>
            <person name="Neve H."/>
            <person name="Franz C.M.A.P."/>
        </authorList>
    </citation>
    <scope>NUCLEOTIDE SEQUENCE [LARGE SCALE GENOMIC DNA]</scope>
</reference>